<protein>
    <submittedName>
        <fullName evidence="1">Uncharacterized protein</fullName>
    </submittedName>
</protein>
<name>A0ABT2MKV7_9CYAN</name>
<reference evidence="1 2" key="1">
    <citation type="journal article" date="2022" name="Front. Microbiol.">
        <title>High genomic differentiation and limited gene flow indicate recent cryptic speciation within the genus Laspinema (cyanobacteria).</title>
        <authorList>
            <person name="Stanojkovic A."/>
            <person name="Skoupy S."/>
            <person name="Skaloud P."/>
            <person name="Dvorak P."/>
        </authorList>
    </citation>
    <scope>NUCLEOTIDE SEQUENCE [LARGE SCALE GENOMIC DNA]</scope>
    <source>
        <strain evidence="1 2">D2a</strain>
    </source>
</reference>
<dbReference type="Proteomes" id="UP001525890">
    <property type="component" value="Unassembled WGS sequence"/>
</dbReference>
<comment type="caution">
    <text evidence="1">The sequence shown here is derived from an EMBL/GenBank/DDBJ whole genome shotgun (WGS) entry which is preliminary data.</text>
</comment>
<organism evidence="1 2">
    <name type="scientific">Laspinema palackyanum D2a</name>
    <dbReference type="NCBI Taxonomy" id="2953684"/>
    <lineage>
        <taxon>Bacteria</taxon>
        <taxon>Bacillati</taxon>
        <taxon>Cyanobacteriota</taxon>
        <taxon>Cyanophyceae</taxon>
        <taxon>Oscillatoriophycideae</taxon>
        <taxon>Oscillatoriales</taxon>
        <taxon>Laspinemataceae</taxon>
        <taxon>Laspinema</taxon>
        <taxon>Laspinema palackyanum</taxon>
    </lineage>
</organism>
<proteinExistence type="predicted"/>
<keyword evidence="2" id="KW-1185">Reference proteome</keyword>
<accession>A0ABT2MKV7</accession>
<sequence>MNNRKSMDELRNNLLKYFLAKVGNQQVLQENEVFKSVLTSYQYYSPKFIEPYCNGDLIPNTVGGIIHWEFRRAIILSVTDWSSFANHLQDNLKQKLGL</sequence>
<evidence type="ECO:0000313" key="1">
    <source>
        <dbReference type="EMBL" id="MCT7965117.1"/>
    </source>
</evidence>
<dbReference type="EMBL" id="JAMXFF010000002">
    <property type="protein sequence ID" value="MCT7965117.1"/>
    <property type="molecule type" value="Genomic_DNA"/>
</dbReference>
<evidence type="ECO:0000313" key="2">
    <source>
        <dbReference type="Proteomes" id="UP001525890"/>
    </source>
</evidence>
<gene>
    <name evidence="1" type="ORF">NG799_02060</name>
</gene>
<dbReference type="RefSeq" id="WP_368004837.1">
    <property type="nucleotide sequence ID" value="NZ_JAMXFF010000002.1"/>
</dbReference>